<dbReference type="InterPro" id="IPR050325">
    <property type="entry name" value="Prot/Nucl_acid_deglycase"/>
</dbReference>
<gene>
    <name evidence="2" type="ORF">D4A47_08260</name>
</gene>
<evidence type="ECO:0000313" key="2">
    <source>
        <dbReference type="EMBL" id="RLL10626.1"/>
    </source>
</evidence>
<dbReference type="NCBIfam" id="TIGR01383">
    <property type="entry name" value="not_thiJ"/>
    <property type="match status" value="1"/>
</dbReference>
<sequence>MIYVFLADGFETVEALAVVDVLRRAKLEVRTAGVGGRTVTSAHGVPVVCDVTAGEVDKEAMELLFLPGGIPGTPNLEASGEVQDCITYASEHDRWITAICAAPSILGHRGLLEGRTATSFPTFQKELRGANIPADAYVCVDGRYVTGRGMGVAVEFGLKLVELLAGKEASDAIRGSIQCRE</sequence>
<dbReference type="AlphaFoldDB" id="A0A498CPR5"/>
<dbReference type="RefSeq" id="WP_121586932.1">
    <property type="nucleotide sequence ID" value="NZ_RCHT01000013.1"/>
</dbReference>
<protein>
    <submittedName>
        <fullName evidence="2">DJ-1/PfpI family protein</fullName>
    </submittedName>
</protein>
<dbReference type="GO" id="GO:0005737">
    <property type="term" value="C:cytoplasm"/>
    <property type="evidence" value="ECO:0007669"/>
    <property type="project" value="TreeGrafter"/>
</dbReference>
<name>A0A498CPR5_9FIRM</name>
<dbReference type="PANTHER" id="PTHR48094">
    <property type="entry name" value="PROTEIN/NUCLEIC ACID DEGLYCASE DJ-1-RELATED"/>
    <property type="match status" value="1"/>
</dbReference>
<comment type="caution">
    <text evidence="2">The sequence shown here is derived from an EMBL/GenBank/DDBJ whole genome shotgun (WGS) entry which is preliminary data.</text>
</comment>
<dbReference type="InterPro" id="IPR029062">
    <property type="entry name" value="Class_I_gatase-like"/>
</dbReference>
<feature type="domain" description="DJ-1/PfpI" evidence="1">
    <location>
        <begin position="2"/>
        <end position="162"/>
    </location>
</feature>
<accession>A0A498CPR5</accession>
<keyword evidence="3" id="KW-1185">Reference proteome</keyword>
<dbReference type="Proteomes" id="UP000276301">
    <property type="component" value="Unassembled WGS sequence"/>
</dbReference>
<evidence type="ECO:0000259" key="1">
    <source>
        <dbReference type="Pfam" id="PF01965"/>
    </source>
</evidence>
<dbReference type="CDD" id="cd03135">
    <property type="entry name" value="GATase1_DJ-1"/>
    <property type="match status" value="1"/>
</dbReference>
<dbReference type="InterPro" id="IPR006287">
    <property type="entry name" value="DJ-1"/>
</dbReference>
<dbReference type="Pfam" id="PF01965">
    <property type="entry name" value="DJ-1_PfpI"/>
    <property type="match status" value="1"/>
</dbReference>
<dbReference type="InterPro" id="IPR002818">
    <property type="entry name" value="DJ-1/PfpI"/>
</dbReference>
<dbReference type="PANTHER" id="PTHR48094:SF12">
    <property type="entry name" value="PARKINSON DISEASE PROTEIN 7 HOMOLOG"/>
    <property type="match status" value="1"/>
</dbReference>
<reference evidence="2 3" key="1">
    <citation type="submission" date="2018-10" db="EMBL/GenBank/DDBJ databases">
        <title>Anaerotruncus faecis sp. nov., isolated from human feces.</title>
        <authorList>
            <person name="Wang Y.-J."/>
        </authorList>
    </citation>
    <scope>NUCLEOTIDE SEQUENCE [LARGE SCALE GENOMIC DNA]</scope>
    <source>
        <strain evidence="2 3">22A2-44</strain>
    </source>
</reference>
<proteinExistence type="predicted"/>
<dbReference type="EMBL" id="RCHT01000013">
    <property type="protein sequence ID" value="RLL10626.1"/>
    <property type="molecule type" value="Genomic_DNA"/>
</dbReference>
<dbReference type="Gene3D" id="3.40.50.880">
    <property type="match status" value="1"/>
</dbReference>
<evidence type="ECO:0000313" key="3">
    <source>
        <dbReference type="Proteomes" id="UP000276301"/>
    </source>
</evidence>
<organism evidence="2 3">
    <name type="scientific">Anaerotruncus massiliensis</name>
    <name type="common">ex Liu et al. 2021</name>
    <dbReference type="NCBI Taxonomy" id="2321404"/>
    <lineage>
        <taxon>Bacteria</taxon>
        <taxon>Bacillati</taxon>
        <taxon>Bacillota</taxon>
        <taxon>Clostridia</taxon>
        <taxon>Eubacteriales</taxon>
        <taxon>Oscillospiraceae</taxon>
        <taxon>Anaerotruncus</taxon>
    </lineage>
</organism>
<dbReference type="SUPFAM" id="SSF52317">
    <property type="entry name" value="Class I glutamine amidotransferase-like"/>
    <property type="match status" value="1"/>
</dbReference>